<gene>
    <name evidence="4" type="ORF">DSCOOX_53380</name>
</gene>
<reference evidence="4 5" key="1">
    <citation type="submission" date="2019-11" db="EMBL/GenBank/DDBJ databases">
        <title>Comparative genomics of hydrocarbon-degrading Desulfosarcina strains.</title>
        <authorList>
            <person name="Watanabe M."/>
            <person name="Kojima H."/>
            <person name="Fukui M."/>
        </authorList>
    </citation>
    <scope>NUCLEOTIDE SEQUENCE [LARGE SCALE GENOMIC DNA]</scope>
    <source>
        <strain evidence="5">oXyS1</strain>
    </source>
</reference>
<protein>
    <submittedName>
        <fullName evidence="4">Transglutaminase</fullName>
    </submittedName>
</protein>
<feature type="transmembrane region" description="Helical" evidence="2">
    <location>
        <begin position="54"/>
        <end position="72"/>
    </location>
</feature>
<dbReference type="EMBL" id="AP021879">
    <property type="protein sequence ID" value="BBO92158.1"/>
    <property type="molecule type" value="Genomic_DNA"/>
</dbReference>
<dbReference type="RefSeq" id="WP_155312938.1">
    <property type="nucleotide sequence ID" value="NZ_AP021879.1"/>
</dbReference>
<dbReference type="AlphaFoldDB" id="A0A5K8AHW5"/>
<keyword evidence="5" id="KW-1185">Reference proteome</keyword>
<feature type="transmembrane region" description="Helical" evidence="2">
    <location>
        <begin position="154"/>
        <end position="173"/>
    </location>
</feature>
<dbReference type="Pfam" id="PF13559">
    <property type="entry name" value="DUF4129"/>
    <property type="match status" value="1"/>
</dbReference>
<proteinExistence type="predicted"/>
<evidence type="ECO:0000313" key="5">
    <source>
        <dbReference type="Proteomes" id="UP000422108"/>
    </source>
</evidence>
<keyword evidence="2" id="KW-0812">Transmembrane</keyword>
<evidence type="ECO:0000256" key="2">
    <source>
        <dbReference type="SAM" id="Phobius"/>
    </source>
</evidence>
<dbReference type="InterPro" id="IPR021878">
    <property type="entry name" value="TgpA_N"/>
</dbReference>
<feature type="region of interest" description="Disordered" evidence="1">
    <location>
        <begin position="318"/>
        <end position="340"/>
    </location>
</feature>
<evidence type="ECO:0000313" key="4">
    <source>
        <dbReference type="EMBL" id="BBO92158.1"/>
    </source>
</evidence>
<dbReference type="SUPFAM" id="SSF54001">
    <property type="entry name" value="Cysteine proteinases"/>
    <property type="match status" value="1"/>
</dbReference>
<dbReference type="Proteomes" id="UP000422108">
    <property type="component" value="Chromosome"/>
</dbReference>
<dbReference type="Pfam" id="PF01841">
    <property type="entry name" value="Transglut_core"/>
    <property type="match status" value="1"/>
</dbReference>
<organism evidence="4 5">
    <name type="scientific">Desulfosarcina ovata subsp. ovata</name>
    <dbReference type="NCBI Taxonomy" id="2752305"/>
    <lineage>
        <taxon>Bacteria</taxon>
        <taxon>Pseudomonadati</taxon>
        <taxon>Thermodesulfobacteriota</taxon>
        <taxon>Desulfobacteria</taxon>
        <taxon>Desulfobacterales</taxon>
        <taxon>Desulfosarcinaceae</taxon>
        <taxon>Desulfosarcina</taxon>
    </lineage>
</organism>
<dbReference type="SMART" id="SM00460">
    <property type="entry name" value="TGc"/>
    <property type="match status" value="1"/>
</dbReference>
<dbReference type="PANTHER" id="PTHR42736">
    <property type="entry name" value="PROTEIN-GLUTAMINE GAMMA-GLUTAMYLTRANSFERASE"/>
    <property type="match status" value="1"/>
</dbReference>
<dbReference type="InterPro" id="IPR002931">
    <property type="entry name" value="Transglutaminase-like"/>
</dbReference>
<dbReference type="InterPro" id="IPR052901">
    <property type="entry name" value="Bact_TGase-like"/>
</dbReference>
<keyword evidence="2" id="KW-1133">Transmembrane helix</keyword>
<feature type="transmembrane region" description="Helical" evidence="2">
    <location>
        <begin position="100"/>
        <end position="118"/>
    </location>
</feature>
<feature type="transmembrane region" description="Helical" evidence="2">
    <location>
        <begin position="530"/>
        <end position="549"/>
    </location>
</feature>
<keyword evidence="2" id="KW-0472">Membrane</keyword>
<accession>A0A5K8AHW5</accession>
<dbReference type="InterPro" id="IPR025403">
    <property type="entry name" value="TgpA-like_C"/>
</dbReference>
<evidence type="ECO:0000259" key="3">
    <source>
        <dbReference type="SMART" id="SM00460"/>
    </source>
</evidence>
<feature type="domain" description="Transglutaminase-like" evidence="3">
    <location>
        <begin position="387"/>
        <end position="458"/>
    </location>
</feature>
<evidence type="ECO:0000256" key="1">
    <source>
        <dbReference type="SAM" id="MobiDB-lite"/>
    </source>
</evidence>
<dbReference type="InterPro" id="IPR038765">
    <property type="entry name" value="Papain-like_cys_pep_sf"/>
</dbReference>
<dbReference type="Gene3D" id="3.10.620.30">
    <property type="match status" value="1"/>
</dbReference>
<dbReference type="Pfam" id="PF11992">
    <property type="entry name" value="TgpA_N"/>
    <property type="match status" value="1"/>
</dbReference>
<name>A0A5K8AHW5_9BACT</name>
<dbReference type="PANTHER" id="PTHR42736:SF1">
    <property type="entry name" value="PROTEIN-GLUTAMINE GAMMA-GLUTAMYLTRANSFERASE"/>
    <property type="match status" value="1"/>
</dbReference>
<sequence>MLRQPIRALIVALAAAAAPLVFELPWWAVGWCLACWGYCLAGDRHGWSAPPRWIRMGIFVTGSVAVLVSAGLRFDGRDFITLLAVMAGMKPLEIRNRRDSMVTVFLAYFLVITSLFVFENLSMTVYLFLSVWITTAVLIQVNHPKGRLGAQLRLAGRLVVVAIPLTVLLFFLFPRLSGSYWGSPWTRQGRSGFTGTIRIGDVSRLALVDAPAFSVFFDGAPPPPDQRYWRGIVFQRLAGRTWYPEPRPHRRHRSIAGETQTGYTVVLEPTGQRHLFVLDLPLVADPVGSIMDDHTLLARRSVRQRLRYHAVSVLDYRQSADGPPGERYRQLPGGQNPRSTQLGRRWAKNLGSPAAVVAAGMDFFRESGFAYSLQPGPLGAEAVDDFLFSVRKGFCEHYASAFTVLMRAAGIPTRMVGGYQGGRWNALGGFLSVRQSHAHVWCEVWLNGQGWTRVDPTQAVAPERIDGQMAGDKLTGGEGRGMAALRRWHQTVQQTWETLNMRWNIWFMGFSAEDQVALLKRMGIYVAGRTHWFVFMALPVLFIGLFLLVGRLRPPPARSPDDAAVKIYGRFLGKMHRIGFPRPSHLGPQSYSDFVVRRHPALKAQVDAITQTYIALRYRPHAGPATLQNFGRQVRRFKPLPPAAKEDPGT</sequence>
<feature type="transmembrane region" description="Helical" evidence="2">
    <location>
        <begin position="124"/>
        <end position="142"/>
    </location>
</feature>